<dbReference type="Gene3D" id="3.40.50.1240">
    <property type="entry name" value="Phosphoglycerate mutase-like"/>
    <property type="match status" value="1"/>
</dbReference>
<dbReference type="EMBL" id="JAGQLG010000050">
    <property type="protein sequence ID" value="MCA9382047.1"/>
    <property type="molecule type" value="Genomic_DNA"/>
</dbReference>
<protein>
    <submittedName>
        <fullName evidence="1">Histidine phosphatase family protein</fullName>
    </submittedName>
</protein>
<dbReference type="InterPro" id="IPR029033">
    <property type="entry name" value="His_PPase_superfam"/>
</dbReference>
<dbReference type="InterPro" id="IPR013078">
    <property type="entry name" value="His_Pase_superF_clade-1"/>
</dbReference>
<evidence type="ECO:0000313" key="2">
    <source>
        <dbReference type="Proteomes" id="UP000782843"/>
    </source>
</evidence>
<dbReference type="Proteomes" id="UP000782843">
    <property type="component" value="Unassembled WGS sequence"/>
</dbReference>
<gene>
    <name evidence="1" type="ORF">KC660_01415</name>
</gene>
<reference evidence="1" key="2">
    <citation type="journal article" date="2021" name="Microbiome">
        <title>Successional dynamics and alternative stable states in a saline activated sludge microbial community over 9 years.</title>
        <authorList>
            <person name="Wang Y."/>
            <person name="Ye J."/>
            <person name="Ju F."/>
            <person name="Liu L."/>
            <person name="Boyd J.A."/>
            <person name="Deng Y."/>
            <person name="Parks D.H."/>
            <person name="Jiang X."/>
            <person name="Yin X."/>
            <person name="Woodcroft B.J."/>
            <person name="Tyson G.W."/>
            <person name="Hugenholtz P."/>
            <person name="Polz M.F."/>
            <person name="Zhang T."/>
        </authorList>
    </citation>
    <scope>NUCLEOTIDE SEQUENCE</scope>
    <source>
        <strain evidence="1">HKST-UBA10</strain>
    </source>
</reference>
<dbReference type="AlphaFoldDB" id="A0A955RHQ3"/>
<organism evidence="1 2">
    <name type="scientific">Candidatus Dojkabacteria bacterium</name>
    <dbReference type="NCBI Taxonomy" id="2099670"/>
    <lineage>
        <taxon>Bacteria</taxon>
        <taxon>Candidatus Dojkabacteria</taxon>
    </lineage>
</organism>
<reference evidence="1" key="1">
    <citation type="submission" date="2020-04" db="EMBL/GenBank/DDBJ databases">
        <authorList>
            <person name="Zhang T."/>
        </authorList>
    </citation>
    <scope>NUCLEOTIDE SEQUENCE</scope>
    <source>
        <strain evidence="1">HKST-UBA10</strain>
    </source>
</reference>
<comment type="caution">
    <text evidence="1">The sequence shown here is derived from an EMBL/GenBank/DDBJ whole genome shotgun (WGS) entry which is preliminary data.</text>
</comment>
<proteinExistence type="predicted"/>
<name>A0A955RHQ3_9BACT</name>
<dbReference type="Pfam" id="PF00300">
    <property type="entry name" value="His_Phos_1"/>
    <property type="match status" value="1"/>
</dbReference>
<evidence type="ECO:0000313" key="1">
    <source>
        <dbReference type="EMBL" id="MCA9382047.1"/>
    </source>
</evidence>
<sequence>MHIIFVKNITSANETDLDYPVSKNRKKDSDILKLAKEFALVLKQDFTRIDRLYKSPDDSGKLFSETLSFELGHKVEDLVYLRSYNRFGLLSGVETTTAKSKYPLLIKRLESNEYVPGSERYDDFIERQHLLLTHITESATTSNETILLFVDEYTLTILIEEFLGLIRNEIEEVAYLHCELENKTLSFINSTGITYITPHKG</sequence>
<dbReference type="SUPFAM" id="SSF53254">
    <property type="entry name" value="Phosphoglycerate mutase-like"/>
    <property type="match status" value="1"/>
</dbReference>
<accession>A0A955RHQ3</accession>